<proteinExistence type="predicted"/>
<reference evidence="2 3" key="1">
    <citation type="submission" date="2021-04" db="EMBL/GenBank/DDBJ databases">
        <title>novel species isolated from subtropical streams in China.</title>
        <authorList>
            <person name="Lu H."/>
        </authorList>
    </citation>
    <scope>NUCLEOTIDE SEQUENCE [LARGE SCALE GENOMIC DNA]</scope>
    <source>
        <strain evidence="2 3">BYS107W</strain>
    </source>
</reference>
<evidence type="ECO:0000259" key="1">
    <source>
        <dbReference type="Pfam" id="PF00561"/>
    </source>
</evidence>
<accession>A0A941DGK4</accession>
<dbReference type="EMBL" id="JAGSPM010000016">
    <property type="protein sequence ID" value="MBR7748379.1"/>
    <property type="molecule type" value="Genomic_DNA"/>
</dbReference>
<dbReference type="InterPro" id="IPR029058">
    <property type="entry name" value="AB_hydrolase_fold"/>
</dbReference>
<keyword evidence="3" id="KW-1185">Reference proteome</keyword>
<dbReference type="Gene3D" id="3.40.50.1820">
    <property type="entry name" value="alpha/beta hydrolase"/>
    <property type="match status" value="1"/>
</dbReference>
<protein>
    <submittedName>
        <fullName evidence="2">Alpha/beta hydrolase</fullName>
    </submittedName>
</protein>
<evidence type="ECO:0000313" key="3">
    <source>
        <dbReference type="Proteomes" id="UP000680158"/>
    </source>
</evidence>
<dbReference type="AlphaFoldDB" id="A0A941DGK4"/>
<evidence type="ECO:0000313" key="2">
    <source>
        <dbReference type="EMBL" id="MBR7748379.1"/>
    </source>
</evidence>
<dbReference type="SUPFAM" id="SSF53474">
    <property type="entry name" value="alpha/beta-Hydrolases"/>
    <property type="match status" value="1"/>
</dbReference>
<dbReference type="PANTHER" id="PTHR43798">
    <property type="entry name" value="MONOACYLGLYCEROL LIPASE"/>
    <property type="match status" value="1"/>
</dbReference>
<dbReference type="GO" id="GO:0016787">
    <property type="term" value="F:hydrolase activity"/>
    <property type="evidence" value="ECO:0007669"/>
    <property type="project" value="UniProtKB-KW"/>
</dbReference>
<dbReference type="PRINTS" id="PR00111">
    <property type="entry name" value="ABHYDROLASE"/>
</dbReference>
<dbReference type="GO" id="GO:0016020">
    <property type="term" value="C:membrane"/>
    <property type="evidence" value="ECO:0007669"/>
    <property type="project" value="TreeGrafter"/>
</dbReference>
<feature type="domain" description="AB hydrolase-1" evidence="1">
    <location>
        <begin position="32"/>
        <end position="131"/>
    </location>
</feature>
<sequence length="287" mass="32056">MTVRRQFVQCFSPAGLHRMSYKEWGDPQNPKVLICVHGITRVGDDFDALASALMDEYRVICPDVVGRGYSDRLANPQLYQIPQYVSDMVTLIARLNPQTIDWFGTSMGGLIGLILASMKDNPIRKLILNDVGPSLRFDGLKRIGELIGQDVRFDTFEQGVQFIREVSSSFGLHTDAQWEKLARDVLRQNAEGKWIRHYDLGLALPVQATTLEAAAIGEKMLWAAYDAIRCETLLVRGAESDLLSVETAQQMQIRGPRAQLIEIPGVGHAPTFINADQIAIARDFLLN</sequence>
<dbReference type="PANTHER" id="PTHR43798:SF33">
    <property type="entry name" value="HYDROLASE, PUTATIVE (AFU_ORTHOLOGUE AFUA_2G14860)-RELATED"/>
    <property type="match status" value="1"/>
</dbReference>
<comment type="caution">
    <text evidence="2">The sequence shown here is derived from an EMBL/GenBank/DDBJ whole genome shotgun (WGS) entry which is preliminary data.</text>
</comment>
<dbReference type="Pfam" id="PF00561">
    <property type="entry name" value="Abhydrolase_1"/>
    <property type="match status" value="1"/>
</dbReference>
<dbReference type="RefSeq" id="WP_212685667.1">
    <property type="nucleotide sequence ID" value="NZ_JAGSPM010000016.1"/>
</dbReference>
<organism evidence="2 3">
    <name type="scientific">Undibacterium baiyunense</name>
    <dbReference type="NCBI Taxonomy" id="2828731"/>
    <lineage>
        <taxon>Bacteria</taxon>
        <taxon>Pseudomonadati</taxon>
        <taxon>Pseudomonadota</taxon>
        <taxon>Betaproteobacteria</taxon>
        <taxon>Burkholderiales</taxon>
        <taxon>Oxalobacteraceae</taxon>
        <taxon>Undibacterium</taxon>
    </lineage>
</organism>
<dbReference type="Proteomes" id="UP000680158">
    <property type="component" value="Unassembled WGS sequence"/>
</dbReference>
<keyword evidence="2" id="KW-0378">Hydrolase</keyword>
<gene>
    <name evidence="2" type="ORF">KDM92_17470</name>
</gene>
<dbReference type="InterPro" id="IPR050266">
    <property type="entry name" value="AB_hydrolase_sf"/>
</dbReference>
<name>A0A941DGK4_9BURK</name>
<dbReference type="InterPro" id="IPR000073">
    <property type="entry name" value="AB_hydrolase_1"/>
</dbReference>